<sequence>MHSIQGNLRKNGEFINNQGGAVLHHNSPIPWSTFAQYLTTAMTTYRKDADVGEQFGVISQLRYNLPDIAQFDSQAGIKAVSDARRRHKS</sequence>
<evidence type="ECO:0000313" key="1">
    <source>
        <dbReference type="EMBL" id="CBX72833.1"/>
    </source>
</evidence>
<gene>
    <name evidence="1" type="ORF">YEW_CE09030</name>
</gene>
<protein>
    <submittedName>
        <fullName evidence="1">Uncharacterized protein</fullName>
    </submittedName>
</protein>
<dbReference type="EMBL" id="FR718705">
    <property type="protein sequence ID" value="CBX72833.1"/>
    <property type="molecule type" value="Genomic_DNA"/>
</dbReference>
<proteinExistence type="predicted"/>
<reference evidence="1" key="1">
    <citation type="journal article" date="2011" name="BMC Genomics">
        <title>Shotgun sequencing of Yersinia enterocolitica strain W22703 (biotype 2, serotype O:9): genomic evidence for oscillation between invertebrates and mammals.</title>
        <authorList>
            <person name="Fuchs T.M."/>
            <person name="Brandt K."/>
            <person name="Starke M."/>
            <person name="Rattei T."/>
        </authorList>
    </citation>
    <scope>NUCLEOTIDE SEQUENCE</scope>
</reference>
<name>F4N425_YEREN</name>
<organism evidence="1">
    <name type="scientific">Yersinia enterocolitica W22703</name>
    <dbReference type="NCBI Taxonomy" id="913028"/>
    <lineage>
        <taxon>Bacteria</taxon>
        <taxon>Pseudomonadati</taxon>
        <taxon>Pseudomonadota</taxon>
        <taxon>Gammaproteobacteria</taxon>
        <taxon>Enterobacterales</taxon>
        <taxon>Yersiniaceae</taxon>
        <taxon>Yersinia</taxon>
    </lineage>
</organism>
<dbReference type="AlphaFoldDB" id="F4N425"/>
<accession>F4N425</accession>